<dbReference type="Gene3D" id="2.40.10.120">
    <property type="match status" value="1"/>
</dbReference>
<dbReference type="EMBL" id="MHNK01000019">
    <property type="protein sequence ID" value="OGZ43182.1"/>
    <property type="molecule type" value="Genomic_DNA"/>
</dbReference>
<evidence type="ECO:0000313" key="2">
    <source>
        <dbReference type="EMBL" id="OGZ43182.1"/>
    </source>
</evidence>
<dbReference type="Proteomes" id="UP000177480">
    <property type="component" value="Unassembled WGS sequence"/>
</dbReference>
<gene>
    <name evidence="2" type="ORF">A2719_00585</name>
</gene>
<accession>A0A1G2FZL3</accession>
<organism evidence="2 3">
    <name type="scientific">Candidatus Ryanbacteria bacterium RIFCSPHIGHO2_01_FULL_45_22</name>
    <dbReference type="NCBI Taxonomy" id="1802114"/>
    <lineage>
        <taxon>Bacteria</taxon>
        <taxon>Candidatus Ryaniibacteriota</taxon>
    </lineage>
</organism>
<name>A0A1G2FZL3_9BACT</name>
<dbReference type="STRING" id="1802114.A2719_00585"/>
<sequence length="344" mass="37308">MFGNLRLSILAVGICALGLVLLFAVENPVFESLLSFAIPSPEVQINTIPEHTASYTETSNEPTPNEEKTEPKETEKNVLGTSPEKLKTMQEERVIVKEPVAPPPDPIPRVPSQELYAMASERVVNLFCELPNNEVAIATGVIIHPQGYILTNAHVADAEQSHTCLIRRGSPARNFAIAERVFLSPGFSSKSRTRENLATDVAIWKITNIIEKNTSGVFPFFSIYPANVPTDGTALATFSYPAELLGSYAVVSALYLSFSETQIISHDTYFIESAQGLGSQKGSSGGILLDPFTGELAGLIFAVNDIHAEYVSERTLFSLTPFAINETVRAATGKDLDTYLAGNP</sequence>
<dbReference type="InterPro" id="IPR009003">
    <property type="entry name" value="Peptidase_S1_PA"/>
</dbReference>
<feature type="region of interest" description="Disordered" evidence="1">
    <location>
        <begin position="52"/>
        <end position="81"/>
    </location>
</feature>
<proteinExistence type="predicted"/>
<dbReference type="SUPFAM" id="SSF50494">
    <property type="entry name" value="Trypsin-like serine proteases"/>
    <property type="match status" value="1"/>
</dbReference>
<comment type="caution">
    <text evidence="2">The sequence shown here is derived from an EMBL/GenBank/DDBJ whole genome shotgun (WGS) entry which is preliminary data.</text>
</comment>
<evidence type="ECO:0000256" key="1">
    <source>
        <dbReference type="SAM" id="MobiDB-lite"/>
    </source>
</evidence>
<evidence type="ECO:0008006" key="4">
    <source>
        <dbReference type="Google" id="ProtNLM"/>
    </source>
</evidence>
<dbReference type="Pfam" id="PF13365">
    <property type="entry name" value="Trypsin_2"/>
    <property type="match status" value="1"/>
</dbReference>
<evidence type="ECO:0000313" key="3">
    <source>
        <dbReference type="Proteomes" id="UP000177480"/>
    </source>
</evidence>
<protein>
    <recommendedName>
        <fullName evidence="4">Serine protease</fullName>
    </recommendedName>
</protein>
<feature type="compositionally biased region" description="Basic and acidic residues" evidence="1">
    <location>
        <begin position="65"/>
        <end position="76"/>
    </location>
</feature>
<dbReference type="AlphaFoldDB" id="A0A1G2FZL3"/>
<reference evidence="2 3" key="1">
    <citation type="journal article" date="2016" name="Nat. Commun.">
        <title>Thousands of microbial genomes shed light on interconnected biogeochemical processes in an aquifer system.</title>
        <authorList>
            <person name="Anantharaman K."/>
            <person name="Brown C.T."/>
            <person name="Hug L.A."/>
            <person name="Sharon I."/>
            <person name="Castelle C.J."/>
            <person name="Probst A.J."/>
            <person name="Thomas B.C."/>
            <person name="Singh A."/>
            <person name="Wilkins M.J."/>
            <person name="Karaoz U."/>
            <person name="Brodie E.L."/>
            <person name="Williams K.H."/>
            <person name="Hubbard S.S."/>
            <person name="Banfield J.F."/>
        </authorList>
    </citation>
    <scope>NUCLEOTIDE SEQUENCE [LARGE SCALE GENOMIC DNA]</scope>
</reference>